<dbReference type="PANTHER" id="PTHR43244:SF1">
    <property type="entry name" value="5,10-METHYLENETETRAHYDROMETHANOPTERIN REDUCTASE"/>
    <property type="match status" value="1"/>
</dbReference>
<evidence type="ECO:0000313" key="5">
    <source>
        <dbReference type="Proteomes" id="UP001165378"/>
    </source>
</evidence>
<dbReference type="GO" id="GO:0016705">
    <property type="term" value="F:oxidoreductase activity, acting on paired donors, with incorporation or reduction of molecular oxygen"/>
    <property type="evidence" value="ECO:0007669"/>
    <property type="project" value="InterPro"/>
</dbReference>
<accession>A0AA41Q7B8</accession>
<dbReference type="InterPro" id="IPR036661">
    <property type="entry name" value="Luciferase-like_sf"/>
</dbReference>
<dbReference type="CDD" id="cd01097">
    <property type="entry name" value="Tetrahydromethanopterin_reductase"/>
    <property type="match status" value="1"/>
</dbReference>
<dbReference type="SUPFAM" id="SSF51679">
    <property type="entry name" value="Bacterial luciferase-like"/>
    <property type="match status" value="1"/>
</dbReference>
<reference evidence="4" key="1">
    <citation type="submission" date="2022-01" db="EMBL/GenBank/DDBJ databases">
        <title>Genome-Based Taxonomic Classification of the Phylum Actinobacteria.</title>
        <authorList>
            <person name="Gao Y."/>
        </authorList>
    </citation>
    <scope>NUCLEOTIDE SEQUENCE</scope>
    <source>
        <strain evidence="4">KLBMP 8922</strain>
    </source>
</reference>
<protein>
    <submittedName>
        <fullName evidence="4">LLM class flavin-dependent oxidoreductase</fullName>
    </submittedName>
</protein>
<feature type="domain" description="Luciferase-like" evidence="3">
    <location>
        <begin position="45"/>
        <end position="352"/>
    </location>
</feature>
<evidence type="ECO:0000259" key="3">
    <source>
        <dbReference type="Pfam" id="PF00296"/>
    </source>
</evidence>
<dbReference type="Proteomes" id="UP001165378">
    <property type="component" value="Unassembled WGS sequence"/>
</dbReference>
<name>A0AA41Q7B8_9ACTN</name>
<comment type="caution">
    <text evidence="4">The sequence shown here is derived from an EMBL/GenBank/DDBJ whole genome shotgun (WGS) entry which is preliminary data.</text>
</comment>
<dbReference type="PANTHER" id="PTHR43244">
    <property type="match status" value="1"/>
</dbReference>
<dbReference type="RefSeq" id="WP_235056156.1">
    <property type="nucleotide sequence ID" value="NZ_JAKFHA010000024.1"/>
</dbReference>
<feature type="compositionally biased region" description="Polar residues" evidence="2">
    <location>
        <begin position="24"/>
        <end position="33"/>
    </location>
</feature>
<evidence type="ECO:0000313" key="4">
    <source>
        <dbReference type="EMBL" id="MCF2531507.1"/>
    </source>
</evidence>
<dbReference type="EMBL" id="JAKFHA010000024">
    <property type="protein sequence ID" value="MCF2531507.1"/>
    <property type="molecule type" value="Genomic_DNA"/>
</dbReference>
<keyword evidence="5" id="KW-1185">Reference proteome</keyword>
<dbReference type="InterPro" id="IPR011251">
    <property type="entry name" value="Luciferase-like_dom"/>
</dbReference>
<evidence type="ECO:0000256" key="1">
    <source>
        <dbReference type="ARBA" id="ARBA00023002"/>
    </source>
</evidence>
<evidence type="ECO:0000256" key="2">
    <source>
        <dbReference type="SAM" id="MobiDB-lite"/>
    </source>
</evidence>
<keyword evidence="1" id="KW-0560">Oxidoreductase</keyword>
<organism evidence="4 5">
    <name type="scientific">Yinghuangia soli</name>
    <dbReference type="NCBI Taxonomy" id="2908204"/>
    <lineage>
        <taxon>Bacteria</taxon>
        <taxon>Bacillati</taxon>
        <taxon>Actinomycetota</taxon>
        <taxon>Actinomycetes</taxon>
        <taxon>Kitasatosporales</taxon>
        <taxon>Streptomycetaceae</taxon>
        <taxon>Yinghuangia</taxon>
    </lineage>
</organism>
<dbReference type="Pfam" id="PF00296">
    <property type="entry name" value="Bac_luciferase"/>
    <property type="match status" value="1"/>
</dbReference>
<sequence length="388" mass="40842">MARSAAAPLPAPAPAPAPASASAQEGTTLHQSASPARFTAMVNHAPRSGGRTGPGELLTRAREAEAAGYDVLSLADWSAGEVFAPLALVAQATTEAQLMTRIVAAPTRSPTLLASGAAWIDRISGGRFTLGLGAGVAELVRRVHALPWQAPRTRMGDTLEILRALWGEPVDGAEADEHGAVTYRGKAISVQGALIDTLPERRIPVVLAADGPRMLRLAGARADGIVLEMTTPAFLHWALDQARAGAAAVGRDLDADRQAGRFEVCVQSLWPSGDDERHRSWVTSYHVDHCVWPEFAGHWTAAGLADAAAAVREAHAGGDRREAARLAEKHLLPDLVVAGGEESSAADLTSWVAARRHAGASLFAVPDRLDRFARTDLDRLRAAVGTDA</sequence>
<gene>
    <name evidence="4" type="ORF">LZ495_30430</name>
</gene>
<proteinExistence type="predicted"/>
<dbReference type="InterPro" id="IPR050564">
    <property type="entry name" value="F420-G6PD/mer"/>
</dbReference>
<dbReference type="Gene3D" id="3.20.20.30">
    <property type="entry name" value="Luciferase-like domain"/>
    <property type="match status" value="1"/>
</dbReference>
<feature type="region of interest" description="Disordered" evidence="2">
    <location>
        <begin position="1"/>
        <end position="33"/>
    </location>
</feature>
<dbReference type="AlphaFoldDB" id="A0AA41Q7B8"/>